<gene>
    <name evidence="4" type="ORF">ACD_3C00226G0007</name>
</gene>
<dbReference type="Gene3D" id="1.10.3210.10">
    <property type="entry name" value="Hypothetical protein af1432"/>
    <property type="match status" value="1"/>
</dbReference>
<proteinExistence type="predicted"/>
<name>K2FWC2_9BACT</name>
<evidence type="ECO:0000313" key="4">
    <source>
        <dbReference type="EMBL" id="EKE27288.1"/>
    </source>
</evidence>
<dbReference type="PANTHER" id="PTHR11845:SF13">
    <property type="entry name" value="5'-DEOXYNUCLEOTIDASE HDDC2"/>
    <property type="match status" value="1"/>
</dbReference>
<dbReference type="GO" id="GO:0005737">
    <property type="term" value="C:cytoplasm"/>
    <property type="evidence" value="ECO:0007669"/>
    <property type="project" value="TreeGrafter"/>
</dbReference>
<sequence>MNNLKKIFNFIQVVWNLKNTYRWCKTNDWREESTAEHTWRLVIMAILLEKELQLDIDLEKALKIAVIHDIAESITWDLDAALLHKNWWQDIKTQNEVMAMNKLKDMLPNEIWKEIFDLWNEYEKHETQESKYIKALDKLETHTWVIETWYKYFDEWHLDFTVHYCDKSVSDFPALISYYRILKLKLKEEYLKWWFEWKDEYDIINENLI</sequence>
<dbReference type="GO" id="GO:0046872">
    <property type="term" value="F:metal ion binding"/>
    <property type="evidence" value="ECO:0007669"/>
    <property type="project" value="UniProtKB-KW"/>
</dbReference>
<dbReference type="InterPro" id="IPR039356">
    <property type="entry name" value="YfbR/HDDC2"/>
</dbReference>
<evidence type="ECO:0000256" key="2">
    <source>
        <dbReference type="ARBA" id="ARBA00022801"/>
    </source>
</evidence>
<evidence type="ECO:0000259" key="3">
    <source>
        <dbReference type="Pfam" id="PF13023"/>
    </source>
</evidence>
<keyword evidence="1" id="KW-0479">Metal-binding</keyword>
<keyword evidence="2" id="KW-0378">Hydrolase</keyword>
<organism evidence="4">
    <name type="scientific">uncultured bacterium</name>
    <name type="common">gcode 4</name>
    <dbReference type="NCBI Taxonomy" id="1234023"/>
    <lineage>
        <taxon>Bacteria</taxon>
        <taxon>environmental samples</taxon>
    </lineage>
</organism>
<dbReference type="EMBL" id="AMFJ01000500">
    <property type="protein sequence ID" value="EKE27288.1"/>
    <property type="molecule type" value="Genomic_DNA"/>
</dbReference>
<dbReference type="InterPro" id="IPR006674">
    <property type="entry name" value="HD_domain"/>
</dbReference>
<dbReference type="Pfam" id="PF13023">
    <property type="entry name" value="HD_3"/>
    <property type="match status" value="1"/>
</dbReference>
<comment type="caution">
    <text evidence="4">The sequence shown here is derived from an EMBL/GenBank/DDBJ whole genome shotgun (WGS) entry which is preliminary data.</text>
</comment>
<feature type="domain" description="HD" evidence="3">
    <location>
        <begin position="16"/>
        <end position="147"/>
    </location>
</feature>
<dbReference type="AlphaFoldDB" id="K2FWC2"/>
<dbReference type="PANTHER" id="PTHR11845">
    <property type="entry name" value="5'-DEOXYNUCLEOTIDASE HDDC2"/>
    <property type="match status" value="1"/>
</dbReference>
<protein>
    <recommendedName>
        <fullName evidence="3">HD domain-containing protein</fullName>
    </recommendedName>
</protein>
<evidence type="ECO:0000256" key="1">
    <source>
        <dbReference type="ARBA" id="ARBA00022723"/>
    </source>
</evidence>
<accession>K2FWC2</accession>
<dbReference type="SUPFAM" id="SSF109604">
    <property type="entry name" value="HD-domain/PDEase-like"/>
    <property type="match status" value="1"/>
</dbReference>
<reference evidence="4" key="1">
    <citation type="journal article" date="2012" name="Science">
        <title>Fermentation, hydrogen, and sulfur metabolism in multiple uncultivated bacterial phyla.</title>
        <authorList>
            <person name="Wrighton K.C."/>
            <person name="Thomas B.C."/>
            <person name="Sharon I."/>
            <person name="Miller C.S."/>
            <person name="Castelle C.J."/>
            <person name="VerBerkmoes N.C."/>
            <person name="Wilkins M.J."/>
            <person name="Hettich R.L."/>
            <person name="Lipton M.S."/>
            <person name="Williams K.H."/>
            <person name="Long P.E."/>
            <person name="Banfield J.F."/>
        </authorList>
    </citation>
    <scope>NUCLEOTIDE SEQUENCE [LARGE SCALE GENOMIC DNA]</scope>
</reference>
<dbReference type="GO" id="GO:0002953">
    <property type="term" value="F:5'-deoxynucleotidase activity"/>
    <property type="evidence" value="ECO:0007669"/>
    <property type="project" value="InterPro"/>
</dbReference>